<dbReference type="InterPro" id="IPR009057">
    <property type="entry name" value="Homeodomain-like_sf"/>
</dbReference>
<evidence type="ECO:0000256" key="4">
    <source>
        <dbReference type="PROSITE-ProRule" id="PRU00335"/>
    </source>
</evidence>
<dbReference type="SUPFAM" id="SSF46689">
    <property type="entry name" value="Homeodomain-like"/>
    <property type="match status" value="1"/>
</dbReference>
<proteinExistence type="predicted"/>
<evidence type="ECO:0000313" key="6">
    <source>
        <dbReference type="EMBL" id="MFC7016774.1"/>
    </source>
</evidence>
<keyword evidence="2 4" id="KW-0238">DNA-binding</keyword>
<keyword evidence="7" id="KW-1185">Reference proteome</keyword>
<name>A0ABW2EBX3_9ACTN</name>
<organism evidence="6 7">
    <name type="scientific">Streptomyces viridiviolaceus</name>
    <dbReference type="NCBI Taxonomy" id="68282"/>
    <lineage>
        <taxon>Bacteria</taxon>
        <taxon>Bacillati</taxon>
        <taxon>Actinomycetota</taxon>
        <taxon>Actinomycetes</taxon>
        <taxon>Kitasatosporales</taxon>
        <taxon>Streptomycetaceae</taxon>
        <taxon>Streptomyces</taxon>
    </lineage>
</organism>
<dbReference type="Proteomes" id="UP001596409">
    <property type="component" value="Unassembled WGS sequence"/>
</dbReference>
<dbReference type="Pfam" id="PF16925">
    <property type="entry name" value="TetR_C_13"/>
    <property type="match status" value="1"/>
</dbReference>
<keyword evidence="1" id="KW-0805">Transcription regulation</keyword>
<comment type="caution">
    <text evidence="6">The sequence shown here is derived from an EMBL/GenBank/DDBJ whole genome shotgun (WGS) entry which is preliminary data.</text>
</comment>
<dbReference type="PROSITE" id="PS50977">
    <property type="entry name" value="HTH_TETR_2"/>
    <property type="match status" value="1"/>
</dbReference>
<dbReference type="Pfam" id="PF00440">
    <property type="entry name" value="TetR_N"/>
    <property type="match status" value="1"/>
</dbReference>
<feature type="domain" description="HTH tetR-type" evidence="5">
    <location>
        <begin position="6"/>
        <end position="66"/>
    </location>
</feature>
<dbReference type="InterPro" id="IPR011075">
    <property type="entry name" value="TetR_C"/>
</dbReference>
<feature type="DNA-binding region" description="H-T-H motif" evidence="4">
    <location>
        <begin position="29"/>
        <end position="48"/>
    </location>
</feature>
<dbReference type="InterPro" id="IPR001647">
    <property type="entry name" value="HTH_TetR"/>
</dbReference>
<evidence type="ECO:0000256" key="1">
    <source>
        <dbReference type="ARBA" id="ARBA00023015"/>
    </source>
</evidence>
<evidence type="ECO:0000259" key="5">
    <source>
        <dbReference type="PROSITE" id="PS50977"/>
    </source>
</evidence>
<gene>
    <name evidence="6" type="ORF">ACFQMH_34830</name>
</gene>
<reference evidence="7" key="1">
    <citation type="journal article" date="2019" name="Int. J. Syst. Evol. Microbiol.">
        <title>The Global Catalogue of Microorganisms (GCM) 10K type strain sequencing project: providing services to taxonomists for standard genome sequencing and annotation.</title>
        <authorList>
            <consortium name="The Broad Institute Genomics Platform"/>
            <consortium name="The Broad Institute Genome Sequencing Center for Infectious Disease"/>
            <person name="Wu L."/>
            <person name="Ma J."/>
        </authorList>
    </citation>
    <scope>NUCLEOTIDE SEQUENCE [LARGE SCALE GENOMIC DNA]</scope>
    <source>
        <strain evidence="7">JCM 4855</strain>
    </source>
</reference>
<protein>
    <submittedName>
        <fullName evidence="6">TetR/AcrR family transcriptional regulator</fullName>
    </submittedName>
</protein>
<accession>A0ABW2EBX3</accession>
<evidence type="ECO:0000256" key="3">
    <source>
        <dbReference type="ARBA" id="ARBA00023163"/>
    </source>
</evidence>
<dbReference type="SUPFAM" id="SSF48498">
    <property type="entry name" value="Tetracyclin repressor-like, C-terminal domain"/>
    <property type="match status" value="1"/>
</dbReference>
<dbReference type="InterPro" id="IPR036271">
    <property type="entry name" value="Tet_transcr_reg_TetR-rel_C_sf"/>
</dbReference>
<dbReference type="PRINTS" id="PR00455">
    <property type="entry name" value="HTHTETR"/>
</dbReference>
<keyword evidence="3" id="KW-0804">Transcription</keyword>
<evidence type="ECO:0000256" key="2">
    <source>
        <dbReference type="ARBA" id="ARBA00023125"/>
    </source>
</evidence>
<dbReference type="EMBL" id="JBHSYM010000081">
    <property type="protein sequence ID" value="MFC7016774.1"/>
    <property type="molecule type" value="Genomic_DNA"/>
</dbReference>
<sequence>MYSACMSTSERLIESTRELLWERGYVGTSPKAILERAGAGQGSMYHHFRGKPDLALTAIRRTAEELRATAEGVLGGPGTPYERIEAYLRRERDVLRGCPVGRLTMDPDVMADAALRAPVDETLDWLRERIAGIVEEGKEQGAFAASLDGEEIAAAVVATVQGGYVLARASGSPAAFDAGVRGLLSLLAPRNIRTAQGQGTGTAPGHAPS</sequence>
<dbReference type="PANTHER" id="PTHR47506">
    <property type="entry name" value="TRANSCRIPTIONAL REGULATORY PROTEIN"/>
    <property type="match status" value="1"/>
</dbReference>
<dbReference type="Gene3D" id="1.10.357.10">
    <property type="entry name" value="Tetracycline Repressor, domain 2"/>
    <property type="match status" value="1"/>
</dbReference>
<dbReference type="PANTHER" id="PTHR47506:SF3">
    <property type="entry name" value="HTH-TYPE TRANSCRIPTIONAL REGULATOR LMRA"/>
    <property type="match status" value="1"/>
</dbReference>
<evidence type="ECO:0000313" key="7">
    <source>
        <dbReference type="Proteomes" id="UP001596409"/>
    </source>
</evidence>
<dbReference type="RefSeq" id="WP_189872251.1">
    <property type="nucleotide sequence ID" value="NZ_BMWA01000010.1"/>
</dbReference>